<accession>A0A417Z101</accession>
<sequence>MANLRSLRVTATVTTALVAALLSGCSMDEWARDQDHPEYTTPKAVVLGDDAQAKPAAGASGLRENVLGHPQSFLTIEKGSASGVKSLDFPHVTGGPMEVVVACTGGGLEATASYTEAIEGATIEQTFSHPYECDGDPGTLDTVTTAAPGLKVTLTARKGTTVQFAVGVRKAGTPPA</sequence>
<dbReference type="AlphaFoldDB" id="A0A417Z101"/>
<proteinExistence type="predicted"/>
<dbReference type="PROSITE" id="PS51257">
    <property type="entry name" value="PROKAR_LIPOPROTEIN"/>
    <property type="match status" value="1"/>
</dbReference>
<evidence type="ECO:0000256" key="1">
    <source>
        <dbReference type="SAM" id="SignalP"/>
    </source>
</evidence>
<evidence type="ECO:0000313" key="2">
    <source>
        <dbReference type="EMBL" id="RHW43928.1"/>
    </source>
</evidence>
<dbReference type="Proteomes" id="UP000285376">
    <property type="component" value="Unassembled WGS sequence"/>
</dbReference>
<feature type="signal peptide" evidence="1">
    <location>
        <begin position="1"/>
        <end position="31"/>
    </location>
</feature>
<name>A0A417Z101_9MICO</name>
<dbReference type="EMBL" id="QWLM01000022">
    <property type="protein sequence ID" value="RHW43928.1"/>
    <property type="molecule type" value="Genomic_DNA"/>
</dbReference>
<evidence type="ECO:0000313" key="3">
    <source>
        <dbReference type="Proteomes" id="UP000285376"/>
    </source>
</evidence>
<protein>
    <recommendedName>
        <fullName evidence="4">Lipoprotein</fullName>
    </recommendedName>
</protein>
<feature type="chain" id="PRO_5019215182" description="Lipoprotein" evidence="1">
    <location>
        <begin position="32"/>
        <end position="176"/>
    </location>
</feature>
<evidence type="ECO:0008006" key="4">
    <source>
        <dbReference type="Google" id="ProtNLM"/>
    </source>
</evidence>
<organism evidence="2 3">
    <name type="scientific">Dermacoccus abyssi</name>
    <dbReference type="NCBI Taxonomy" id="322596"/>
    <lineage>
        <taxon>Bacteria</taxon>
        <taxon>Bacillati</taxon>
        <taxon>Actinomycetota</taxon>
        <taxon>Actinomycetes</taxon>
        <taxon>Micrococcales</taxon>
        <taxon>Dermacoccaceae</taxon>
        <taxon>Dermacoccus</taxon>
    </lineage>
</organism>
<reference evidence="2 3" key="1">
    <citation type="submission" date="2018-08" db="EMBL/GenBank/DDBJ databases">
        <title>Whole genome sequence analysis of Dermacoccus abyssi bacteria isolated from Deep Mariana trench Micromonospora spp reveals genes involved in the environmental adaptation and production of secondary metabolites.</title>
        <authorList>
            <person name="Abdel-Mageed W.M."/>
            <person name="Lehri B."/>
            <person name="Nouioui I."/>
            <person name="Goodfellow I."/>
            <person name="Jaspars M."/>
            <person name="Karlyshev A."/>
        </authorList>
    </citation>
    <scope>NUCLEOTIDE SEQUENCE [LARGE SCALE GENOMIC DNA]</scope>
    <source>
        <strain evidence="2 3">MT1.1</strain>
    </source>
</reference>
<gene>
    <name evidence="2" type="ORF">D1832_13940</name>
</gene>
<dbReference type="RefSeq" id="WP_118914912.1">
    <property type="nucleotide sequence ID" value="NZ_CBCRVH010000020.1"/>
</dbReference>
<comment type="caution">
    <text evidence="2">The sequence shown here is derived from an EMBL/GenBank/DDBJ whole genome shotgun (WGS) entry which is preliminary data.</text>
</comment>
<keyword evidence="1" id="KW-0732">Signal</keyword>